<gene>
    <name evidence="2" type="ORF">IQ782_04040</name>
</gene>
<sequence>MRYWLFKSEPSTWSWEDQVAKGETGEEWDGVRNYQARNFMREMTLGDRGFFYHSQSEKAVVGIVEICAESHPDSKADDPRWDCVDIKAIEKLPRPVTLDEIKGDPALSEMALIKQSRLSVQPVSAAEFAHICAKGGLKG</sequence>
<dbReference type="SUPFAM" id="SSF88697">
    <property type="entry name" value="PUA domain-like"/>
    <property type="match status" value="1"/>
</dbReference>
<dbReference type="RefSeq" id="WP_194133335.1">
    <property type="nucleotide sequence ID" value="NZ_JADFFK010000002.1"/>
</dbReference>
<evidence type="ECO:0000259" key="1">
    <source>
        <dbReference type="Pfam" id="PF01878"/>
    </source>
</evidence>
<keyword evidence="3" id="KW-1185">Reference proteome</keyword>
<dbReference type="CDD" id="cd21133">
    <property type="entry name" value="EVE"/>
    <property type="match status" value="1"/>
</dbReference>
<dbReference type="Gene3D" id="3.10.590.10">
    <property type="entry name" value="ph1033 like domains"/>
    <property type="match status" value="1"/>
</dbReference>
<organism evidence="2 3">
    <name type="scientific">Salipiger mangrovisoli</name>
    <dbReference type="NCBI Taxonomy" id="2865933"/>
    <lineage>
        <taxon>Bacteria</taxon>
        <taxon>Pseudomonadati</taxon>
        <taxon>Pseudomonadota</taxon>
        <taxon>Alphaproteobacteria</taxon>
        <taxon>Rhodobacterales</taxon>
        <taxon>Roseobacteraceae</taxon>
        <taxon>Salipiger</taxon>
    </lineage>
</organism>
<feature type="domain" description="EVE" evidence="1">
    <location>
        <begin position="2"/>
        <end position="133"/>
    </location>
</feature>
<evidence type="ECO:0000313" key="2">
    <source>
        <dbReference type="EMBL" id="MBE9636006.1"/>
    </source>
</evidence>
<dbReference type="InterPro" id="IPR015947">
    <property type="entry name" value="PUA-like_sf"/>
</dbReference>
<evidence type="ECO:0000313" key="3">
    <source>
        <dbReference type="Proteomes" id="UP000607796"/>
    </source>
</evidence>
<reference evidence="2 3" key="1">
    <citation type="journal article" date="2021" name="Int. J. Syst. Evol. Microbiol.">
        <title>Salipiger mangrovisoli sp. nov., isolated from mangrove soil and the proposal for the reclassification of Paraphaeobacter pallidus as Salipiger pallidus comb. nov.</title>
        <authorList>
            <person name="Du J."/>
            <person name="Liu Y."/>
            <person name="Pei T."/>
            <person name="Deng M.R."/>
            <person name="Zhu H."/>
        </authorList>
    </citation>
    <scope>NUCLEOTIDE SEQUENCE [LARGE SCALE GENOMIC DNA]</scope>
    <source>
        <strain evidence="2 3">6D45A</strain>
    </source>
</reference>
<dbReference type="InterPro" id="IPR052181">
    <property type="entry name" value="5hmC_binding"/>
</dbReference>
<dbReference type="InterPro" id="IPR047197">
    <property type="entry name" value="THYN1-like_EVE"/>
</dbReference>
<dbReference type="Proteomes" id="UP000607796">
    <property type="component" value="Unassembled WGS sequence"/>
</dbReference>
<protein>
    <submittedName>
        <fullName evidence="2">EVE domain-containing protein</fullName>
    </submittedName>
</protein>
<accession>A0ABR9WXI3</accession>
<dbReference type="PANTHER" id="PTHR14087">
    <property type="entry name" value="THYMOCYTE NUCLEAR PROTEIN 1"/>
    <property type="match status" value="1"/>
</dbReference>
<dbReference type="InterPro" id="IPR002740">
    <property type="entry name" value="EVE_domain"/>
</dbReference>
<dbReference type="PANTHER" id="PTHR14087:SF7">
    <property type="entry name" value="THYMOCYTE NUCLEAR PROTEIN 1"/>
    <property type="match status" value="1"/>
</dbReference>
<name>A0ABR9WXI3_9RHOB</name>
<proteinExistence type="predicted"/>
<dbReference type="EMBL" id="JADFFK010000002">
    <property type="protein sequence ID" value="MBE9636006.1"/>
    <property type="molecule type" value="Genomic_DNA"/>
</dbReference>
<dbReference type="Pfam" id="PF01878">
    <property type="entry name" value="EVE"/>
    <property type="match status" value="1"/>
</dbReference>
<comment type="caution">
    <text evidence="2">The sequence shown here is derived from an EMBL/GenBank/DDBJ whole genome shotgun (WGS) entry which is preliminary data.</text>
</comment>